<evidence type="ECO:0000256" key="1">
    <source>
        <dbReference type="ARBA" id="ARBA00022741"/>
    </source>
</evidence>
<dbReference type="InterPro" id="IPR027417">
    <property type="entry name" value="P-loop_NTPase"/>
</dbReference>
<dbReference type="GO" id="GO:0005524">
    <property type="term" value="F:ATP binding"/>
    <property type="evidence" value="ECO:0007669"/>
    <property type="project" value="UniProtKB-KW"/>
</dbReference>
<dbReference type="Gene3D" id="3.40.50.300">
    <property type="entry name" value="P-loop containing nucleotide triphosphate hydrolases"/>
    <property type="match status" value="2"/>
</dbReference>
<dbReference type="PROSITE" id="PS50893">
    <property type="entry name" value="ABC_TRANSPORTER_2"/>
    <property type="match status" value="2"/>
</dbReference>
<gene>
    <name evidence="4" type="ORF">CJ255_13745</name>
</gene>
<dbReference type="InterPro" id="IPR050107">
    <property type="entry name" value="ABC_carbohydrate_import_ATPase"/>
</dbReference>
<evidence type="ECO:0000313" key="4">
    <source>
        <dbReference type="EMBL" id="PDW02466.1"/>
    </source>
</evidence>
<evidence type="ECO:0000256" key="2">
    <source>
        <dbReference type="ARBA" id="ARBA00022840"/>
    </source>
</evidence>
<dbReference type="CDD" id="cd03216">
    <property type="entry name" value="ABC_Carb_Monos_I"/>
    <property type="match status" value="1"/>
</dbReference>
<protein>
    <submittedName>
        <fullName evidence="4">ABC transporter</fullName>
    </submittedName>
</protein>
<name>A0A2A6RHV0_9CHLR</name>
<dbReference type="PANTHER" id="PTHR43790:SF4">
    <property type="entry name" value="GUANOSINE IMPORT ATP-BINDING PROTEIN NUPO"/>
    <property type="match status" value="1"/>
</dbReference>
<dbReference type="Pfam" id="PF00005">
    <property type="entry name" value="ABC_tran"/>
    <property type="match status" value="2"/>
</dbReference>
<reference evidence="5" key="1">
    <citation type="submission" date="2017-08" db="EMBL/GenBank/DDBJ databases">
        <authorList>
            <person name="Grouzdev D.S."/>
            <person name="Gaisin V.A."/>
            <person name="Rysina M.S."/>
            <person name="Gorlenko V.M."/>
        </authorList>
    </citation>
    <scope>NUCLEOTIDE SEQUENCE [LARGE SCALE GENOMIC DNA]</scope>
    <source>
        <strain evidence="5">Kir15-3F</strain>
    </source>
</reference>
<keyword evidence="1" id="KW-0547">Nucleotide-binding</keyword>
<dbReference type="EMBL" id="NQWI01000066">
    <property type="protein sequence ID" value="PDW02466.1"/>
    <property type="molecule type" value="Genomic_DNA"/>
</dbReference>
<dbReference type="InterPro" id="IPR003439">
    <property type="entry name" value="ABC_transporter-like_ATP-bd"/>
</dbReference>
<evidence type="ECO:0000313" key="5">
    <source>
        <dbReference type="Proteomes" id="UP000220527"/>
    </source>
</evidence>
<dbReference type="AlphaFoldDB" id="A0A2A6RHV0"/>
<keyword evidence="2" id="KW-0067">ATP-binding</keyword>
<dbReference type="RefSeq" id="WP_097644677.1">
    <property type="nucleotide sequence ID" value="NZ_NQWI01000066.1"/>
</dbReference>
<feature type="domain" description="ABC transporter" evidence="3">
    <location>
        <begin position="3"/>
        <end position="236"/>
    </location>
</feature>
<dbReference type="InterPro" id="IPR003593">
    <property type="entry name" value="AAA+_ATPase"/>
</dbReference>
<dbReference type="Proteomes" id="UP000220527">
    <property type="component" value="Unassembled WGS sequence"/>
</dbReference>
<dbReference type="SMART" id="SM00382">
    <property type="entry name" value="AAA"/>
    <property type="match status" value="2"/>
</dbReference>
<dbReference type="OrthoDB" id="9771863at2"/>
<keyword evidence="5" id="KW-1185">Reference proteome</keyword>
<feature type="domain" description="ABC transporter" evidence="3">
    <location>
        <begin position="260"/>
        <end position="497"/>
    </location>
</feature>
<dbReference type="GO" id="GO:0016887">
    <property type="term" value="F:ATP hydrolysis activity"/>
    <property type="evidence" value="ECO:0007669"/>
    <property type="project" value="InterPro"/>
</dbReference>
<dbReference type="PANTHER" id="PTHR43790">
    <property type="entry name" value="CARBOHYDRATE TRANSPORT ATP-BINDING PROTEIN MG119-RELATED"/>
    <property type="match status" value="1"/>
</dbReference>
<dbReference type="SUPFAM" id="SSF52540">
    <property type="entry name" value="P-loop containing nucleoside triphosphate hydrolases"/>
    <property type="match status" value="2"/>
</dbReference>
<accession>A0A2A6RHV0</accession>
<comment type="caution">
    <text evidence="4">The sequence shown here is derived from an EMBL/GenBank/DDBJ whole genome shotgun (WGS) entry which is preliminary data.</text>
</comment>
<proteinExistence type="predicted"/>
<evidence type="ECO:0000259" key="3">
    <source>
        <dbReference type="PROSITE" id="PS50893"/>
    </source>
</evidence>
<sequence>MQIAIHNLTKCFGSLRANDGLSLSFAGGQIHGVLGENGAGKSTMMKLISGYLRPDGGEIRLDDQVVHLRSPGDALRAGVGMVHQEPLDVPAFSVLENLLCAAPRQALPSRAAARTKLLDLARQLHFSLEPDAPVNQLTVGQRQQLELVRLLLCGARTLILDEPTTGITAAQARALFAALRQLANSGSTVLFVSHKLNEVAELCDTVSVLRSGQAVGRQLNMPQPQEQLLQLMFGAAWNAEVRPPQGREQANGHAVGTQPVPTWQLEAVRAREGNLTLANVNLELPAGRVIGLAGLDGSGQQILLRLLAGRMRPEAGRIRVHGQDLSGASASAYRQAGIEYLPADRMLDGVIGALSLTEHFALLQGKGQLVDWRAAEREAREAIAAYGIKATPVSRINSLSGGNQQRAMLALVPQACRGIACEQPTRGLDVASARAIWQRLLARRDAGCTIVFASPDLDELMNYSDQIMVFFAGACSPLMARNELSSTRLAELIGGVGFTPVMSDQ</sequence>
<organism evidence="4 5">
    <name type="scientific">Candidatus Viridilinea mediisalina</name>
    <dbReference type="NCBI Taxonomy" id="2024553"/>
    <lineage>
        <taxon>Bacteria</taxon>
        <taxon>Bacillati</taxon>
        <taxon>Chloroflexota</taxon>
        <taxon>Chloroflexia</taxon>
        <taxon>Chloroflexales</taxon>
        <taxon>Chloroflexineae</taxon>
        <taxon>Oscillochloridaceae</taxon>
        <taxon>Candidatus Viridilinea</taxon>
    </lineage>
</organism>